<keyword evidence="3" id="KW-1185">Reference proteome</keyword>
<organism evidence="2 3">
    <name type="scientific">Polyplax serrata</name>
    <name type="common">Common mouse louse</name>
    <dbReference type="NCBI Taxonomy" id="468196"/>
    <lineage>
        <taxon>Eukaryota</taxon>
        <taxon>Metazoa</taxon>
        <taxon>Ecdysozoa</taxon>
        <taxon>Arthropoda</taxon>
        <taxon>Hexapoda</taxon>
        <taxon>Insecta</taxon>
        <taxon>Pterygota</taxon>
        <taxon>Neoptera</taxon>
        <taxon>Paraneoptera</taxon>
        <taxon>Psocodea</taxon>
        <taxon>Troctomorpha</taxon>
        <taxon>Phthiraptera</taxon>
        <taxon>Anoplura</taxon>
        <taxon>Polyplacidae</taxon>
        <taxon>Polyplax</taxon>
    </lineage>
</organism>
<feature type="region of interest" description="Disordered" evidence="1">
    <location>
        <begin position="690"/>
        <end position="726"/>
    </location>
</feature>
<feature type="region of interest" description="Disordered" evidence="1">
    <location>
        <begin position="509"/>
        <end position="581"/>
    </location>
</feature>
<dbReference type="Proteomes" id="UP001359485">
    <property type="component" value="Unassembled WGS sequence"/>
</dbReference>
<name>A0ABR1B6Z4_POLSC</name>
<accession>A0ABR1B6Z4</accession>
<feature type="compositionally biased region" description="Polar residues" evidence="1">
    <location>
        <begin position="704"/>
        <end position="715"/>
    </location>
</feature>
<reference evidence="2 3" key="1">
    <citation type="submission" date="2023-09" db="EMBL/GenBank/DDBJ databases">
        <title>Genomes of two closely related lineages of the louse Polyplax serrata with different host specificities.</title>
        <authorList>
            <person name="Martinu J."/>
            <person name="Tarabai H."/>
            <person name="Stefka J."/>
            <person name="Hypsa V."/>
        </authorList>
    </citation>
    <scope>NUCLEOTIDE SEQUENCE [LARGE SCALE GENOMIC DNA]</scope>
    <source>
        <strain evidence="2">98ZLc_SE</strain>
    </source>
</reference>
<sequence>MGVNMNQEDVDNNSSFLHIKELKEKVRSLVAEADLNRENVKFKQDRNTVGNFSGAVSSEENEDEFLDCGEIEVRDETNWLTGDNDNSESIRDVCLRLYADLDDNRPDVTHLCRKLETSFNSETNIFISQGPSIDSRTFTRPKKYTNRPTLTSVVNAEECARPKLQRRLTTTITPSPNLISKLEELSKNNNRPVSGNYENLNWEDGSEESLAEVRKPPPRIKRQSLPASLFDRLQELKKSNSNFKIPGIGEHVASRGSSHSEIRTDEMLEEARKVTAALDVDLKNSRSSRLSEIFRNTQDYYSDDNESFISLDDVSGFCDRLTLSTDQNTYSSIVREMEQREICLFHRNPKEEKVESRITFGGMEIPGGIYPRTMEKTLEDDNDLNRTYEIDEDEEPIKEKKNNTFEIRKSVSKHNKVNTTCESNRIPGLMDVVMQSDVVKTLSPSKNPEKTREILNNNENGNNNRTLTIHDQNNIMNYTYEKLNGTLGQNELNALNALHMEKYSTKVFDSSFRKPEPMIKSAGKRSNGKREQSDQSEDDCMSTTSDNSSRSVDSNSEIKNTDDVRNTAQQQKKKLSSTPIMGQVEKLDFDVVSPIRMDMGDGEAQVYSNPPSRGQSPRRLSSTIQQDTMHKHRMPNVRQSLKVPQRELKLKPALIRPSQNFKRPLSQISQPRISSEPSVPQKVESFQPVASATTLRPSGPTAVPSLTNIKSSSRVSGIPRPPTRLKQPQIRFYEFIVAQPGNGLAEESELVPPGPPI</sequence>
<evidence type="ECO:0000313" key="2">
    <source>
        <dbReference type="EMBL" id="KAK6637205.1"/>
    </source>
</evidence>
<feature type="region of interest" description="Disordered" evidence="1">
    <location>
        <begin position="601"/>
        <end position="621"/>
    </location>
</feature>
<evidence type="ECO:0000313" key="3">
    <source>
        <dbReference type="Proteomes" id="UP001359485"/>
    </source>
</evidence>
<feature type="region of interest" description="Disordered" evidence="1">
    <location>
        <begin position="442"/>
        <end position="467"/>
    </location>
</feature>
<gene>
    <name evidence="2" type="ORF">RUM44_007619</name>
</gene>
<proteinExistence type="predicted"/>
<feature type="compositionally biased region" description="Polar residues" evidence="1">
    <location>
        <begin position="566"/>
        <end position="580"/>
    </location>
</feature>
<feature type="compositionally biased region" description="Low complexity" evidence="1">
    <location>
        <begin position="542"/>
        <end position="555"/>
    </location>
</feature>
<protein>
    <submittedName>
        <fullName evidence="2">Uncharacterized protein</fullName>
    </submittedName>
</protein>
<dbReference type="EMBL" id="JAWJWF010000002">
    <property type="protein sequence ID" value="KAK6637205.1"/>
    <property type="molecule type" value="Genomic_DNA"/>
</dbReference>
<comment type="caution">
    <text evidence="2">The sequence shown here is derived from an EMBL/GenBank/DDBJ whole genome shotgun (WGS) entry which is preliminary data.</text>
</comment>
<evidence type="ECO:0000256" key="1">
    <source>
        <dbReference type="SAM" id="MobiDB-lite"/>
    </source>
</evidence>
<feature type="compositionally biased region" description="Polar residues" evidence="1">
    <location>
        <begin position="606"/>
        <end position="621"/>
    </location>
</feature>